<reference evidence="3 4" key="1">
    <citation type="submission" date="2019-12" db="EMBL/GenBank/DDBJ databases">
        <title>Defluviitalea raffinosedens, isolated from a biogas fermenter, genome sequencing and characterization.</title>
        <authorList>
            <person name="Rettenmaier R."/>
            <person name="Schneider M."/>
            <person name="Neuhaus K."/>
            <person name="Liebl W."/>
            <person name="Zverlov V."/>
        </authorList>
    </citation>
    <scope>NUCLEOTIDE SEQUENCE [LARGE SCALE GENOMIC DNA]</scope>
    <source>
        <strain evidence="3 4">249c-K6</strain>
    </source>
</reference>
<evidence type="ECO:0000259" key="2">
    <source>
        <dbReference type="Pfam" id="PF01882"/>
    </source>
</evidence>
<sequence>MPKLMEVITKEFLSQLDVFAIRMESLLVNGYSGARKSKAQGMSLEFSDFRPYVLGDDLRRIDWNSYGRFDKPFLKLFMEEKQGNVNVFLDNSMSMDDSEISKIFYGKHLAAAIAYIGLRNMDVVNLYACGRTINAEKKNIKSKNLFYDVVKFLDELPLDRETTLTQSIMSLKNYPMAQGISFILSDFFSQDGYEEAVKLLQYKKQQVVLVQILSPEELNPSLRGYYRLTDQESGEFKDIELTESTIEAYKKALKEFQIQIQSFCQKRGQQYVCLSTDIPILTGLKKCLGE</sequence>
<evidence type="ECO:0000256" key="1">
    <source>
        <dbReference type="SAM" id="Coils"/>
    </source>
</evidence>
<accession>A0A7C8HDV8</accession>
<proteinExistence type="predicted"/>
<dbReference type="EMBL" id="WSLF01000010">
    <property type="protein sequence ID" value="KAE9632981.1"/>
    <property type="molecule type" value="Genomic_DNA"/>
</dbReference>
<dbReference type="OrthoDB" id="9776116at2"/>
<keyword evidence="4" id="KW-1185">Reference proteome</keyword>
<dbReference type="SUPFAM" id="SSF53300">
    <property type="entry name" value="vWA-like"/>
    <property type="match status" value="1"/>
</dbReference>
<dbReference type="PANTHER" id="PTHR33608:SF7">
    <property type="entry name" value="DUF58 DOMAIN-CONTAINING PROTEIN"/>
    <property type="match status" value="1"/>
</dbReference>
<keyword evidence="1" id="KW-0175">Coiled coil</keyword>
<protein>
    <submittedName>
        <fullName evidence="3">DUF58 domain-containing protein</fullName>
    </submittedName>
</protein>
<dbReference type="RefSeq" id="WP_158741155.1">
    <property type="nucleotide sequence ID" value="NZ_JAFBEP010000001.1"/>
</dbReference>
<gene>
    <name evidence="3" type="ORF">GND95_10705</name>
</gene>
<evidence type="ECO:0000313" key="4">
    <source>
        <dbReference type="Proteomes" id="UP000483018"/>
    </source>
</evidence>
<dbReference type="Pfam" id="PF01882">
    <property type="entry name" value="DUF58"/>
    <property type="match status" value="1"/>
</dbReference>
<feature type="domain" description="DUF58" evidence="2">
    <location>
        <begin position="48"/>
        <end position="254"/>
    </location>
</feature>
<organism evidence="3 4">
    <name type="scientific">Defluviitalea raffinosedens</name>
    <dbReference type="NCBI Taxonomy" id="1450156"/>
    <lineage>
        <taxon>Bacteria</taxon>
        <taxon>Bacillati</taxon>
        <taxon>Bacillota</taxon>
        <taxon>Clostridia</taxon>
        <taxon>Lachnospirales</taxon>
        <taxon>Defluviitaleaceae</taxon>
        <taxon>Defluviitalea</taxon>
    </lineage>
</organism>
<dbReference type="PANTHER" id="PTHR33608">
    <property type="entry name" value="BLL2464 PROTEIN"/>
    <property type="match status" value="1"/>
</dbReference>
<feature type="coiled-coil region" evidence="1">
    <location>
        <begin position="239"/>
        <end position="266"/>
    </location>
</feature>
<dbReference type="AlphaFoldDB" id="A0A7C8HDV8"/>
<name>A0A7C8HDV8_9FIRM</name>
<evidence type="ECO:0000313" key="3">
    <source>
        <dbReference type="EMBL" id="KAE9632981.1"/>
    </source>
</evidence>
<dbReference type="InterPro" id="IPR036465">
    <property type="entry name" value="vWFA_dom_sf"/>
</dbReference>
<dbReference type="Proteomes" id="UP000483018">
    <property type="component" value="Unassembled WGS sequence"/>
</dbReference>
<dbReference type="InterPro" id="IPR002881">
    <property type="entry name" value="DUF58"/>
</dbReference>
<comment type="caution">
    <text evidence="3">The sequence shown here is derived from an EMBL/GenBank/DDBJ whole genome shotgun (WGS) entry which is preliminary data.</text>
</comment>